<accession>A0A371DZ63</accession>
<dbReference type="EMBL" id="QJKJ01018171">
    <property type="protein sequence ID" value="RDX57806.1"/>
    <property type="molecule type" value="Genomic_DNA"/>
</dbReference>
<dbReference type="InterPro" id="IPR012337">
    <property type="entry name" value="RNaseH-like_sf"/>
</dbReference>
<evidence type="ECO:0008006" key="3">
    <source>
        <dbReference type="Google" id="ProtNLM"/>
    </source>
</evidence>
<evidence type="ECO:0000313" key="2">
    <source>
        <dbReference type="Proteomes" id="UP000257109"/>
    </source>
</evidence>
<dbReference type="GO" id="GO:0003676">
    <property type="term" value="F:nucleic acid binding"/>
    <property type="evidence" value="ECO:0007669"/>
    <property type="project" value="InterPro"/>
</dbReference>
<dbReference type="Gene3D" id="1.10.340.70">
    <property type="match status" value="1"/>
</dbReference>
<reference evidence="1" key="1">
    <citation type="submission" date="2018-05" db="EMBL/GenBank/DDBJ databases">
        <title>Draft genome of Mucuna pruriens seed.</title>
        <authorList>
            <person name="Nnadi N.E."/>
            <person name="Vos R."/>
            <person name="Hasami M.H."/>
            <person name="Devisetty U.K."/>
            <person name="Aguiy J.C."/>
        </authorList>
    </citation>
    <scope>NUCLEOTIDE SEQUENCE [LARGE SCALE GENOMIC DNA]</scope>
    <source>
        <strain evidence="1">JCA_2017</strain>
    </source>
</reference>
<protein>
    <recommendedName>
        <fullName evidence="3">Gypsy retrotransposon integrase-like protein 1</fullName>
    </recommendedName>
</protein>
<organism evidence="1 2">
    <name type="scientific">Mucuna pruriens</name>
    <name type="common">Velvet bean</name>
    <name type="synonym">Dolichos pruriens</name>
    <dbReference type="NCBI Taxonomy" id="157652"/>
    <lineage>
        <taxon>Eukaryota</taxon>
        <taxon>Viridiplantae</taxon>
        <taxon>Streptophyta</taxon>
        <taxon>Embryophyta</taxon>
        <taxon>Tracheophyta</taxon>
        <taxon>Spermatophyta</taxon>
        <taxon>Magnoliopsida</taxon>
        <taxon>eudicotyledons</taxon>
        <taxon>Gunneridae</taxon>
        <taxon>Pentapetalae</taxon>
        <taxon>rosids</taxon>
        <taxon>fabids</taxon>
        <taxon>Fabales</taxon>
        <taxon>Fabaceae</taxon>
        <taxon>Papilionoideae</taxon>
        <taxon>50 kb inversion clade</taxon>
        <taxon>NPAAA clade</taxon>
        <taxon>indigoferoid/millettioid clade</taxon>
        <taxon>Phaseoleae</taxon>
        <taxon>Mucuna</taxon>
    </lineage>
</organism>
<dbReference type="SUPFAM" id="SSF53098">
    <property type="entry name" value="Ribonuclease H-like"/>
    <property type="match status" value="1"/>
</dbReference>
<feature type="non-terminal residue" evidence="1">
    <location>
        <position position="1"/>
    </location>
</feature>
<proteinExistence type="predicted"/>
<comment type="caution">
    <text evidence="1">The sequence shown here is derived from an EMBL/GenBank/DDBJ whole genome shotgun (WGS) entry which is preliminary data.</text>
</comment>
<sequence>MYPPNADKTTFMTNGLIYCHQAQSALQKFEKSKVRHVPRDDNSHANTLARLSTSKTPPRHIVLHKVLVSPTVDRPEVLQAEARDKGWMTPIWNYLHNGTTSKDKVEVAKIYGTTSQYVIEVNHLYKRGLSTPLLKCLTKMQTEYVLNKIHKRIYEFHSGGCTMVARVLKTGYYWLTMREDCWMYIRNCQEALQHVATPWPFLTWGMDILRSFPKAKGQVKFLLIGMDYVTKWVEAKPLTQVTTQKVQKFV</sequence>
<dbReference type="Gene3D" id="3.30.420.10">
    <property type="entry name" value="Ribonuclease H-like superfamily/Ribonuclease H"/>
    <property type="match status" value="1"/>
</dbReference>
<dbReference type="Proteomes" id="UP000257109">
    <property type="component" value="Unassembled WGS sequence"/>
</dbReference>
<dbReference type="PANTHER" id="PTHR48475:SF2">
    <property type="entry name" value="RIBONUCLEASE H"/>
    <property type="match status" value="1"/>
</dbReference>
<gene>
    <name evidence="1" type="ORF">CR513_62928</name>
</gene>
<name>A0A371DZ63_MUCPR</name>
<dbReference type="PANTHER" id="PTHR48475">
    <property type="entry name" value="RIBONUCLEASE H"/>
    <property type="match status" value="1"/>
</dbReference>
<dbReference type="AlphaFoldDB" id="A0A371DZ63"/>
<evidence type="ECO:0000313" key="1">
    <source>
        <dbReference type="EMBL" id="RDX57806.1"/>
    </source>
</evidence>
<dbReference type="InterPro" id="IPR036397">
    <property type="entry name" value="RNaseH_sf"/>
</dbReference>
<keyword evidence="2" id="KW-1185">Reference proteome</keyword>